<evidence type="ECO:0000313" key="4">
    <source>
        <dbReference type="EMBL" id="XDV60364.1"/>
    </source>
</evidence>
<name>A0AB39XR07_9BRAD</name>
<dbReference type="AlphaFoldDB" id="A0AB39XR07"/>
<keyword evidence="2" id="KW-0472">Membrane</keyword>
<feature type="signal peptide" evidence="3">
    <location>
        <begin position="1"/>
        <end position="19"/>
    </location>
</feature>
<keyword evidence="2" id="KW-1133">Transmembrane helix</keyword>
<dbReference type="Pfam" id="PF02630">
    <property type="entry name" value="SCO1-SenC"/>
    <property type="match status" value="1"/>
</dbReference>
<accession>A0AB39XR07</accession>
<comment type="similarity">
    <text evidence="1">Belongs to the SCO1/2 family.</text>
</comment>
<reference evidence="4" key="1">
    <citation type="submission" date="2024-08" db="EMBL/GenBank/DDBJ databases">
        <authorList>
            <person name="Chaddad Z."/>
            <person name="Lamrabet M."/>
            <person name="Bouhnik O."/>
            <person name="Alami S."/>
            <person name="Wipf D."/>
            <person name="Courty P.E."/>
            <person name="Missbah El Idrissi M."/>
        </authorList>
    </citation>
    <scope>NUCLEOTIDE SEQUENCE</scope>
    <source>
        <strain evidence="4">LLZ17</strain>
    </source>
</reference>
<dbReference type="Gene3D" id="3.40.30.10">
    <property type="entry name" value="Glutaredoxin"/>
    <property type="match status" value="1"/>
</dbReference>
<evidence type="ECO:0000256" key="1">
    <source>
        <dbReference type="ARBA" id="ARBA00010996"/>
    </source>
</evidence>
<dbReference type="RefSeq" id="WP_369725719.1">
    <property type="nucleotide sequence ID" value="NZ_CP165734.1"/>
</dbReference>
<evidence type="ECO:0000256" key="2">
    <source>
        <dbReference type="SAM" id="Phobius"/>
    </source>
</evidence>
<sequence length="257" mass="26877">MRMLALVLLMAVWSSSAYAGLTKQQLDNVALAPPEGARVSMTLEFQDMNGNETSLGHAIDGRPTVLLPADFTCTEICGPALTIVASALQQTGLAAGRDYSVVVFGIDAGDDPAAARRFVGGQVGGPGVSVLIGSQTAIDHLTTTIGYRFETDGQNSAVAHPAAFVTLTPDGHVSHAFSSLGLQPFDLKLGLLEAGQGGIGGLRSRIALLCYGSDPVHGIYTRRVDFALKLGCAFTVVLLAMAITIMCRRSRRTGMIA</sequence>
<keyword evidence="3" id="KW-0732">Signal</keyword>
<dbReference type="SUPFAM" id="SSF52833">
    <property type="entry name" value="Thioredoxin-like"/>
    <property type="match status" value="1"/>
</dbReference>
<dbReference type="InterPro" id="IPR003782">
    <property type="entry name" value="SCO1/SenC"/>
</dbReference>
<keyword evidence="2" id="KW-0812">Transmembrane</keyword>
<gene>
    <name evidence="4" type="ORF">AB8Z38_14050</name>
</gene>
<feature type="transmembrane region" description="Helical" evidence="2">
    <location>
        <begin position="226"/>
        <end position="247"/>
    </location>
</feature>
<proteinExistence type="inferred from homology"/>
<organism evidence="4">
    <name type="scientific">Bradyrhizobium sp. LLZ17</name>
    <dbReference type="NCBI Taxonomy" id="3239388"/>
    <lineage>
        <taxon>Bacteria</taxon>
        <taxon>Pseudomonadati</taxon>
        <taxon>Pseudomonadota</taxon>
        <taxon>Alphaproteobacteria</taxon>
        <taxon>Hyphomicrobiales</taxon>
        <taxon>Nitrobacteraceae</taxon>
        <taxon>Bradyrhizobium</taxon>
    </lineage>
</organism>
<dbReference type="EMBL" id="CP165734">
    <property type="protein sequence ID" value="XDV60364.1"/>
    <property type="molecule type" value="Genomic_DNA"/>
</dbReference>
<dbReference type="InterPro" id="IPR036249">
    <property type="entry name" value="Thioredoxin-like_sf"/>
</dbReference>
<evidence type="ECO:0000256" key="3">
    <source>
        <dbReference type="SAM" id="SignalP"/>
    </source>
</evidence>
<protein>
    <submittedName>
        <fullName evidence="4">SCO family protein</fullName>
    </submittedName>
</protein>
<feature type="chain" id="PRO_5044192807" evidence="3">
    <location>
        <begin position="20"/>
        <end position="257"/>
    </location>
</feature>